<organism evidence="2 3">
    <name type="scientific">Temnothorax curvispinosus</name>
    <dbReference type="NCBI Taxonomy" id="300111"/>
    <lineage>
        <taxon>Eukaryota</taxon>
        <taxon>Metazoa</taxon>
        <taxon>Ecdysozoa</taxon>
        <taxon>Arthropoda</taxon>
        <taxon>Hexapoda</taxon>
        <taxon>Insecta</taxon>
        <taxon>Pterygota</taxon>
        <taxon>Neoptera</taxon>
        <taxon>Endopterygota</taxon>
        <taxon>Hymenoptera</taxon>
        <taxon>Apocrita</taxon>
        <taxon>Aculeata</taxon>
        <taxon>Formicoidea</taxon>
        <taxon>Formicidae</taxon>
        <taxon>Myrmicinae</taxon>
        <taxon>Temnothorax</taxon>
    </lineage>
</organism>
<dbReference type="GeneID" id="112462704"/>
<feature type="region of interest" description="Disordered" evidence="1">
    <location>
        <begin position="114"/>
        <end position="173"/>
    </location>
</feature>
<proteinExistence type="predicted"/>
<accession>A0A6J1QPG6</accession>
<evidence type="ECO:0000313" key="3">
    <source>
        <dbReference type="RefSeq" id="XP_024884392.1"/>
    </source>
</evidence>
<name>A0A6J1QPG6_9HYME</name>
<keyword evidence="2" id="KW-1185">Reference proteome</keyword>
<gene>
    <name evidence="3" type="primary">LOC112462704</name>
    <name evidence="4" type="synonym">LOC112465286</name>
</gene>
<evidence type="ECO:0000313" key="4">
    <source>
        <dbReference type="RefSeq" id="XP_024888536.1"/>
    </source>
</evidence>
<protein>
    <submittedName>
        <fullName evidence="3">Uncharacterized protein LOC112462704</fullName>
    </submittedName>
    <submittedName>
        <fullName evidence="4">Uncharacterized protein LOC112465286</fullName>
    </submittedName>
</protein>
<sequence length="173" mass="18966">MRPTKRNSPSQGVSDRAEDCVPQGVLRWRTVPPGYSILSEIQEYGPRFSRFCSYRSSAVLADPKSRCKRPCRGLRGAKDVCVVNGASWIMGEIQEYNSQVPVFAALPGDIALPRYTPPPPPPSIATTTKKRKQVPATPVPAKAKPPKKRDKVSRTAAARRQACSQPGGWPIAR</sequence>
<dbReference type="Proteomes" id="UP000504618">
    <property type="component" value="Unplaced"/>
</dbReference>
<dbReference type="RefSeq" id="XP_024888536.1">
    <property type="nucleotide sequence ID" value="XM_025032768.1"/>
</dbReference>
<dbReference type="AlphaFoldDB" id="A0A6J1QPG6"/>
<evidence type="ECO:0000256" key="1">
    <source>
        <dbReference type="SAM" id="MobiDB-lite"/>
    </source>
</evidence>
<evidence type="ECO:0000313" key="2">
    <source>
        <dbReference type="Proteomes" id="UP000504618"/>
    </source>
</evidence>
<dbReference type="RefSeq" id="XP_024884392.1">
    <property type="nucleotide sequence ID" value="XM_025028624.1"/>
</dbReference>
<reference evidence="3 4" key="1">
    <citation type="submission" date="2025-04" db="UniProtKB">
        <authorList>
            <consortium name="RefSeq"/>
        </authorList>
    </citation>
    <scope>IDENTIFICATION</scope>
    <source>
        <tissue evidence="3 4">Whole body</tissue>
    </source>
</reference>